<name>A0A1I2IHK9_9BACT</name>
<accession>A0A1I2IHK9</accession>
<keyword evidence="2" id="KW-1185">Reference proteome</keyword>
<dbReference type="AlphaFoldDB" id="A0A1I2IHK9"/>
<protein>
    <submittedName>
        <fullName evidence="1">Uncharacterized protein</fullName>
    </submittedName>
</protein>
<evidence type="ECO:0000313" key="2">
    <source>
        <dbReference type="Proteomes" id="UP000199513"/>
    </source>
</evidence>
<gene>
    <name evidence="1" type="ORF">SAMN04488541_10322</name>
</gene>
<organism evidence="1 2">
    <name type="scientific">Thermoflexibacter ruber</name>
    <dbReference type="NCBI Taxonomy" id="1003"/>
    <lineage>
        <taxon>Bacteria</taxon>
        <taxon>Pseudomonadati</taxon>
        <taxon>Bacteroidota</taxon>
        <taxon>Cytophagia</taxon>
        <taxon>Cytophagales</taxon>
        <taxon>Thermoflexibacteraceae</taxon>
        <taxon>Thermoflexibacter</taxon>
    </lineage>
</organism>
<proteinExistence type="predicted"/>
<dbReference type="Proteomes" id="UP000199513">
    <property type="component" value="Unassembled WGS sequence"/>
</dbReference>
<reference evidence="1 2" key="1">
    <citation type="submission" date="2016-10" db="EMBL/GenBank/DDBJ databases">
        <authorList>
            <person name="de Groot N.N."/>
        </authorList>
    </citation>
    <scope>NUCLEOTIDE SEQUENCE [LARGE SCALE GENOMIC DNA]</scope>
    <source>
        <strain>GEY</strain>
        <strain evidence="2">DSM 9560</strain>
    </source>
</reference>
<evidence type="ECO:0000313" key="1">
    <source>
        <dbReference type="EMBL" id="SFF41120.1"/>
    </source>
</evidence>
<sequence>MLIDIFQFKYGYWESKDIEDDFERKLAQKIKIGYPTDNLLFENSQKVMLIRSDERETCPMSDAKALKAILEKFVSFERQEAKDFRYALEVFKETVPQIAGVLY</sequence>
<dbReference type="EMBL" id="FONY01000032">
    <property type="protein sequence ID" value="SFF41120.1"/>
    <property type="molecule type" value="Genomic_DNA"/>
</dbReference>